<dbReference type="GO" id="GO:0003677">
    <property type="term" value="F:DNA binding"/>
    <property type="evidence" value="ECO:0007669"/>
    <property type="project" value="UniProtKB-KW"/>
</dbReference>
<evidence type="ECO:0000256" key="2">
    <source>
        <dbReference type="ARBA" id="ARBA00023172"/>
    </source>
</evidence>
<protein>
    <recommendedName>
        <fullName evidence="3">Excisionase-like domain-containing protein</fullName>
    </recommendedName>
</protein>
<proteinExistence type="predicted"/>
<reference evidence="4" key="1">
    <citation type="submission" date="2018-04" db="EMBL/GenBank/DDBJ databases">
        <authorList>
            <person name="Go L.Y."/>
            <person name="Mitchell J.A."/>
        </authorList>
    </citation>
    <scope>NUCLEOTIDE SEQUENCE</scope>
    <source>
        <strain evidence="4">ARTV</strain>
    </source>
</reference>
<dbReference type="EMBL" id="UFQR01000008">
    <property type="protein sequence ID" value="SSW96024.1"/>
    <property type="molecule type" value="Genomic_DNA"/>
</dbReference>
<dbReference type="InterPro" id="IPR038137">
    <property type="entry name" value="Excisionase-like_sf"/>
</dbReference>
<keyword evidence="1" id="KW-0238">DNA-binding</keyword>
<dbReference type="Pfam" id="PF07825">
    <property type="entry name" value="Exc"/>
    <property type="match status" value="1"/>
</dbReference>
<dbReference type="Gene3D" id="1.10.1660.20">
    <property type="match status" value="1"/>
</dbReference>
<evidence type="ECO:0000313" key="4">
    <source>
        <dbReference type="EMBL" id="SSW96024.1"/>
    </source>
</evidence>
<evidence type="ECO:0000256" key="1">
    <source>
        <dbReference type="ARBA" id="ARBA00023125"/>
    </source>
</evidence>
<dbReference type="InterPro" id="IPR012884">
    <property type="entry name" value="Excisionase-like"/>
</dbReference>
<dbReference type="GO" id="GO:0006310">
    <property type="term" value="P:DNA recombination"/>
    <property type="evidence" value="ECO:0007669"/>
    <property type="project" value="UniProtKB-KW"/>
</dbReference>
<dbReference type="SUPFAM" id="SSF46955">
    <property type="entry name" value="Putative DNA-binding domain"/>
    <property type="match status" value="1"/>
</dbReference>
<name>A0A3B0MKX1_9GAMM</name>
<accession>A0A3B0MKX1</accession>
<sequence length="80" mass="9370">MITLAEWNARRDRPRRMDTVRGWVRNGLIQPPPIKDGREYLVEEYAIKVNGINEISHQSMLLQRIGHDQNQKNKKSGFTP</sequence>
<feature type="domain" description="Excisionase-like" evidence="3">
    <location>
        <begin position="2"/>
        <end position="69"/>
    </location>
</feature>
<keyword evidence="2" id="KW-0233">DNA recombination</keyword>
<organism evidence="4">
    <name type="scientific">Arsenophonus endosymbiont of Trialeurodes vaporariorum</name>
    <dbReference type="NCBI Taxonomy" id="235567"/>
    <lineage>
        <taxon>Bacteria</taxon>
        <taxon>Pseudomonadati</taxon>
        <taxon>Pseudomonadota</taxon>
        <taxon>Gammaproteobacteria</taxon>
        <taxon>Enterobacterales</taxon>
        <taxon>Morganellaceae</taxon>
        <taxon>Arsenophonus</taxon>
    </lineage>
</organism>
<dbReference type="InterPro" id="IPR009061">
    <property type="entry name" value="DNA-bd_dom_put_sf"/>
</dbReference>
<gene>
    <name evidence="4" type="ORF">ARTV_2208</name>
</gene>
<evidence type="ECO:0000259" key="3">
    <source>
        <dbReference type="Pfam" id="PF07825"/>
    </source>
</evidence>
<dbReference type="AlphaFoldDB" id="A0A3B0MKX1"/>